<keyword evidence="1" id="KW-0472">Membrane</keyword>
<comment type="caution">
    <text evidence="2">The sequence shown here is derived from an EMBL/GenBank/DDBJ whole genome shotgun (WGS) entry which is preliminary data.</text>
</comment>
<evidence type="ECO:0000256" key="1">
    <source>
        <dbReference type="SAM" id="Phobius"/>
    </source>
</evidence>
<reference evidence="2" key="1">
    <citation type="journal article" date="2015" name="Nature">
        <title>Complex archaea that bridge the gap between prokaryotes and eukaryotes.</title>
        <authorList>
            <person name="Spang A."/>
            <person name="Saw J.H."/>
            <person name="Jorgensen S.L."/>
            <person name="Zaremba-Niedzwiedzka K."/>
            <person name="Martijn J."/>
            <person name="Lind A.E."/>
            <person name="van Eijk R."/>
            <person name="Schleper C."/>
            <person name="Guy L."/>
            <person name="Ettema T.J."/>
        </authorList>
    </citation>
    <scope>NUCLEOTIDE SEQUENCE</scope>
</reference>
<accession>A0A0F9TK93</accession>
<name>A0A0F9TK93_9ZZZZ</name>
<organism evidence="2">
    <name type="scientific">marine sediment metagenome</name>
    <dbReference type="NCBI Taxonomy" id="412755"/>
    <lineage>
        <taxon>unclassified sequences</taxon>
        <taxon>metagenomes</taxon>
        <taxon>ecological metagenomes</taxon>
    </lineage>
</organism>
<keyword evidence="1" id="KW-1133">Transmembrane helix</keyword>
<dbReference type="EMBL" id="LAZR01000243">
    <property type="protein sequence ID" value="KKN79704.1"/>
    <property type="molecule type" value="Genomic_DNA"/>
</dbReference>
<dbReference type="AlphaFoldDB" id="A0A0F9TK93"/>
<protein>
    <submittedName>
        <fullName evidence="2">Uncharacterized protein</fullName>
    </submittedName>
</protein>
<evidence type="ECO:0000313" key="2">
    <source>
        <dbReference type="EMBL" id="KKN79704.1"/>
    </source>
</evidence>
<gene>
    <name evidence="2" type="ORF">LCGC14_0337260</name>
</gene>
<keyword evidence="1" id="KW-0812">Transmembrane</keyword>
<feature type="transmembrane region" description="Helical" evidence="1">
    <location>
        <begin position="27"/>
        <end position="47"/>
    </location>
</feature>
<proteinExistence type="predicted"/>
<sequence length="54" mass="6160">MDKLKQYVIGGIIGMCFEYAYRADSDVWYLPLILGILMSVVVVIDVFNMRKNTG</sequence>